<proteinExistence type="predicted"/>
<accession>A0AA96RD16</accession>
<dbReference type="SMART" id="SM00342">
    <property type="entry name" value="HTH_ARAC"/>
    <property type="match status" value="1"/>
</dbReference>
<keyword evidence="4" id="KW-1133">Transmembrane helix</keyword>
<dbReference type="Gene3D" id="1.10.10.60">
    <property type="entry name" value="Homeodomain-like"/>
    <property type="match status" value="2"/>
</dbReference>
<keyword evidence="3" id="KW-0804">Transcription</keyword>
<name>A0AA96RD16_9BACL</name>
<evidence type="ECO:0000313" key="7">
    <source>
        <dbReference type="Proteomes" id="UP001305702"/>
    </source>
</evidence>
<evidence type="ECO:0000259" key="5">
    <source>
        <dbReference type="PROSITE" id="PS01124"/>
    </source>
</evidence>
<keyword evidence="1" id="KW-0805">Transcription regulation</keyword>
<dbReference type="Pfam" id="PF17853">
    <property type="entry name" value="GGDEF_2"/>
    <property type="match status" value="1"/>
</dbReference>
<dbReference type="PANTHER" id="PTHR43280">
    <property type="entry name" value="ARAC-FAMILY TRANSCRIPTIONAL REGULATOR"/>
    <property type="match status" value="1"/>
</dbReference>
<reference evidence="6 7" key="1">
    <citation type="submission" date="2022-02" db="EMBL/GenBank/DDBJ databases">
        <title>Paenibacillus sp. MBLB1776 Whole Genome Shotgun Sequencing.</title>
        <authorList>
            <person name="Hwang C.Y."/>
            <person name="Cho E.-S."/>
            <person name="Seo M.-J."/>
        </authorList>
    </citation>
    <scope>NUCLEOTIDE SEQUENCE [LARGE SCALE GENOMIC DNA]</scope>
    <source>
        <strain evidence="6 7">MBLB1776</strain>
    </source>
</reference>
<evidence type="ECO:0000256" key="1">
    <source>
        <dbReference type="ARBA" id="ARBA00023015"/>
    </source>
</evidence>
<evidence type="ECO:0000256" key="2">
    <source>
        <dbReference type="ARBA" id="ARBA00023125"/>
    </source>
</evidence>
<protein>
    <submittedName>
        <fullName evidence="6">Helix-turn-helix domain-containing protein</fullName>
    </submittedName>
</protein>
<feature type="domain" description="HTH araC/xylS-type" evidence="5">
    <location>
        <begin position="687"/>
        <end position="784"/>
    </location>
</feature>
<feature type="transmembrane region" description="Helical" evidence="4">
    <location>
        <begin position="303"/>
        <end position="323"/>
    </location>
</feature>
<dbReference type="InterPro" id="IPR018060">
    <property type="entry name" value="HTH_AraC"/>
</dbReference>
<dbReference type="SUPFAM" id="SSF46689">
    <property type="entry name" value="Homeodomain-like"/>
    <property type="match status" value="1"/>
</dbReference>
<dbReference type="InterPro" id="IPR018062">
    <property type="entry name" value="HTH_AraC-typ_CS"/>
</dbReference>
<evidence type="ECO:0000256" key="4">
    <source>
        <dbReference type="SAM" id="Phobius"/>
    </source>
</evidence>
<dbReference type="AlphaFoldDB" id="A0AA96RD16"/>
<dbReference type="GO" id="GO:0043565">
    <property type="term" value="F:sequence-specific DNA binding"/>
    <property type="evidence" value="ECO:0007669"/>
    <property type="project" value="InterPro"/>
</dbReference>
<dbReference type="KEGG" id="paun:MJA45_26350"/>
<gene>
    <name evidence="6" type="ORF">MJA45_26350</name>
</gene>
<dbReference type="InterPro" id="IPR041522">
    <property type="entry name" value="CdaR_GGDEF"/>
</dbReference>
<dbReference type="Proteomes" id="UP001305702">
    <property type="component" value="Chromosome"/>
</dbReference>
<keyword evidence="7" id="KW-1185">Reference proteome</keyword>
<keyword evidence="4" id="KW-0472">Membrane</keyword>
<organism evidence="6 7">
    <name type="scientific">Paenibacillus aurantius</name>
    <dbReference type="NCBI Taxonomy" id="2918900"/>
    <lineage>
        <taxon>Bacteria</taxon>
        <taxon>Bacillati</taxon>
        <taxon>Bacillota</taxon>
        <taxon>Bacilli</taxon>
        <taxon>Bacillales</taxon>
        <taxon>Paenibacillaceae</taxon>
        <taxon>Paenibacillus</taxon>
    </lineage>
</organism>
<dbReference type="Pfam" id="PF12833">
    <property type="entry name" value="HTH_18"/>
    <property type="match status" value="1"/>
</dbReference>
<dbReference type="PROSITE" id="PS01124">
    <property type="entry name" value="HTH_ARAC_FAMILY_2"/>
    <property type="match status" value="1"/>
</dbReference>
<keyword evidence="4" id="KW-0812">Transmembrane</keyword>
<evidence type="ECO:0000256" key="3">
    <source>
        <dbReference type="ARBA" id="ARBA00023163"/>
    </source>
</evidence>
<keyword evidence="2" id="KW-0238">DNA-binding</keyword>
<dbReference type="GO" id="GO:0003700">
    <property type="term" value="F:DNA-binding transcription factor activity"/>
    <property type="evidence" value="ECO:0007669"/>
    <property type="project" value="InterPro"/>
</dbReference>
<feature type="transmembrane region" description="Helical" evidence="4">
    <location>
        <begin position="12"/>
        <end position="37"/>
    </location>
</feature>
<dbReference type="RefSeq" id="WP_315604856.1">
    <property type="nucleotide sequence ID" value="NZ_CP130318.1"/>
</dbReference>
<dbReference type="EMBL" id="CP130318">
    <property type="protein sequence ID" value="WNQ11080.1"/>
    <property type="molecule type" value="Genomic_DNA"/>
</dbReference>
<sequence length="793" mass="90339">MQGLRFSFNKRSIVLTWFLSYAVILLLPVIIGILVYFESSRTLKEEIDSANESLLKQVREVMDNQFQTMERLNLEMTWNLKVQEVLFSNKYEVFPKDYEYDLYQISQELKVYKTSYSFIDLFYLYLNGDDKVILPGTVRGGAFAYATLHKTEGFPFSAWSSLLKRTNNRGFVPMYRITDDGKLEKTVAYVSSYPMEKDGPSASNVIMIDQARILGAIRNVELFNKGHVFILNQENQVLVSNSDTAGDSWPIDALADSSKLLYKSPEGEEFEVMKIGSARSGLQYVSMVPRSLYWSKAEHVRRLTFMSMAVSLLGGGLLMTVFLRMNYHPVRRLVQAFSRQSASQSTQPYNEFRFLQEAVDRTLLEVDQIRMRMEQQRHVLRSNFITRLLRGRPGSEIPVAEALTTFGMKFESGDFGVLLLVVEESAAFFERFPDSDEGNRWKLLHFIVMNVMEELANQNNAGYAAEVDEMLACLVNLTMEDRSKQQEELLRIAREAQAFLAAQYHIHLTVSISGIHSGLAGIARAFGEAVDAMEYKLVMGRKEILSYGEIRPNRTRETENGYYYPLQVERQLMGHVKLGETEKAEALLHDIIERNVKRPGVSVLLARLLMMDLVSTMLKTIGETGEQGESFLQRGPKPLEPLLTGGTVGEMHEGLTLLLREVCEFTGERRRQALQQSRQKGLSELIEEVKAFIEGHYRDPNLNVTMIGQQFDRKPTYLSKLFKDGTGEGLLDYINKVRVEQAKVLMKTKSVGEAASCVGFNDTNAFIRAFKKTEGLTPGKYKEALESYHHTKE</sequence>
<dbReference type="InterPro" id="IPR009057">
    <property type="entry name" value="Homeodomain-like_sf"/>
</dbReference>
<evidence type="ECO:0000313" key="6">
    <source>
        <dbReference type="EMBL" id="WNQ11080.1"/>
    </source>
</evidence>
<dbReference type="PROSITE" id="PS00041">
    <property type="entry name" value="HTH_ARAC_FAMILY_1"/>
    <property type="match status" value="1"/>
</dbReference>
<dbReference type="PANTHER" id="PTHR43280:SF10">
    <property type="entry name" value="REGULATORY PROTEIN POCR"/>
    <property type="match status" value="1"/>
</dbReference>